<dbReference type="STRING" id="36166.T1GZK9"/>
<dbReference type="EMBL" id="CAQQ02096212">
    <property type="status" value="NOT_ANNOTATED_CDS"/>
    <property type="molecule type" value="Genomic_DNA"/>
</dbReference>
<dbReference type="AlphaFoldDB" id="T1GZK9"/>
<sequence>FEGYYEDGPFAEGRRGDSLPDTTYIPTNGTKEVIAVQSRSSNGDVPVIDSPTSRSLISRKVFYGLMNEKLKYAGMEGRPCVLKTICEINSLDISHNNGLLGHVFHVLFSPSTSKDENLDIDYYEAEVNGKNLNCDIYNDICPKSLMELISFPIETVINKFK</sequence>
<organism evidence="2 3">
    <name type="scientific">Megaselia scalaris</name>
    <name type="common">Humpbacked fly</name>
    <name type="synonym">Phora scalaris</name>
    <dbReference type="NCBI Taxonomy" id="36166"/>
    <lineage>
        <taxon>Eukaryota</taxon>
        <taxon>Metazoa</taxon>
        <taxon>Ecdysozoa</taxon>
        <taxon>Arthropoda</taxon>
        <taxon>Hexapoda</taxon>
        <taxon>Insecta</taxon>
        <taxon>Pterygota</taxon>
        <taxon>Neoptera</taxon>
        <taxon>Endopterygota</taxon>
        <taxon>Diptera</taxon>
        <taxon>Brachycera</taxon>
        <taxon>Muscomorpha</taxon>
        <taxon>Platypezoidea</taxon>
        <taxon>Phoridae</taxon>
        <taxon>Megaseliini</taxon>
        <taxon>Megaselia</taxon>
    </lineage>
</organism>
<dbReference type="PANTHER" id="PTHR21398:SF22">
    <property type="entry name" value="IP12060P-RELATED"/>
    <property type="match status" value="1"/>
</dbReference>
<name>T1GZK9_MEGSC</name>
<dbReference type="EnsemblMetazoa" id="MESCA009312-RA">
    <property type="protein sequence ID" value="MESCA009312-PA"/>
    <property type="gene ID" value="MESCA009312"/>
</dbReference>
<dbReference type="EMBL" id="CAQQ02096213">
    <property type="status" value="NOT_ANNOTATED_CDS"/>
    <property type="molecule type" value="Genomic_DNA"/>
</dbReference>
<dbReference type="Proteomes" id="UP000015102">
    <property type="component" value="Unassembled WGS sequence"/>
</dbReference>
<dbReference type="Pfam" id="PF07841">
    <property type="entry name" value="DM4_12"/>
    <property type="match status" value="1"/>
</dbReference>
<dbReference type="SMART" id="SM00718">
    <property type="entry name" value="DM4_12"/>
    <property type="match status" value="1"/>
</dbReference>
<reference evidence="3" key="1">
    <citation type="submission" date="2013-02" db="EMBL/GenBank/DDBJ databases">
        <authorList>
            <person name="Hughes D."/>
        </authorList>
    </citation>
    <scope>NUCLEOTIDE SEQUENCE</scope>
    <source>
        <strain>Durham</strain>
        <strain evidence="3">NC isolate 2 -- Noor lab</strain>
    </source>
</reference>
<evidence type="ECO:0000313" key="3">
    <source>
        <dbReference type="Proteomes" id="UP000015102"/>
    </source>
</evidence>
<feature type="region of interest" description="Disordered" evidence="1">
    <location>
        <begin position="1"/>
        <end position="21"/>
    </location>
</feature>
<evidence type="ECO:0000313" key="2">
    <source>
        <dbReference type="EnsemblMetazoa" id="MESCA009312-PA"/>
    </source>
</evidence>
<dbReference type="InterPro" id="IPR006631">
    <property type="entry name" value="DM4_12"/>
</dbReference>
<keyword evidence="3" id="KW-1185">Reference proteome</keyword>
<evidence type="ECO:0000256" key="1">
    <source>
        <dbReference type="SAM" id="MobiDB-lite"/>
    </source>
</evidence>
<reference evidence="2" key="2">
    <citation type="submission" date="2015-06" db="UniProtKB">
        <authorList>
            <consortium name="EnsemblMetazoa"/>
        </authorList>
    </citation>
    <scope>IDENTIFICATION</scope>
</reference>
<dbReference type="PANTHER" id="PTHR21398">
    <property type="entry name" value="AGAP007094-PA"/>
    <property type="match status" value="1"/>
</dbReference>
<dbReference type="HOGENOM" id="CLU_1647943_0_0_1"/>
<accession>T1GZK9</accession>
<proteinExistence type="predicted"/>
<protein>
    <submittedName>
        <fullName evidence="2">Uncharacterized protein</fullName>
    </submittedName>
</protein>